<comment type="caution">
    <text evidence="1">The sequence shown here is derived from an EMBL/GenBank/DDBJ whole genome shotgun (WGS) entry which is preliminary data.</text>
</comment>
<evidence type="ECO:0000313" key="1">
    <source>
        <dbReference type="EMBL" id="MCP1382209.1"/>
    </source>
</evidence>
<dbReference type="Proteomes" id="UP001204772">
    <property type="component" value="Unassembled WGS sequence"/>
</dbReference>
<dbReference type="RefSeq" id="WP_253526312.1">
    <property type="nucleotide sequence ID" value="NZ_JAMZEL010000002.1"/>
</dbReference>
<gene>
    <name evidence="1" type="ORF">NCI00_07230</name>
</gene>
<accession>A0ABT1FKC6</accession>
<protein>
    <submittedName>
        <fullName evidence="1">Uncharacterized protein</fullName>
    </submittedName>
</protein>
<proteinExistence type="predicted"/>
<reference evidence="1 2" key="1">
    <citation type="submission" date="2022-06" db="EMBL/GenBank/DDBJ databases">
        <title>Runella sp. S5 genome sequencing.</title>
        <authorList>
            <person name="Park S."/>
        </authorList>
    </citation>
    <scope>NUCLEOTIDE SEQUENCE [LARGE SCALE GENOMIC DNA]</scope>
    <source>
        <strain evidence="1 2">S5</strain>
    </source>
</reference>
<sequence>MNYDIKILGEDEDNGLLEFDRLKLLTKSTKDIATKALMFRLRGFSDITPDKHLKKALAMRLQSISGSGHDGTSLTIDCIHFSETIKGVQMDMFKPQEEVLQLTPMALVIKSFQSALNDDSEDADLDKPLLKSLMSFKKNFISDNEIFYMANRGTIAEVRLTKDDFQKIGRLEDSIPEPKKVIVHGQLDEMKVSKGKLGLQTEQGFVNVFANDKTILENIVGFMGKEVTISGMAHYKPNGQLSFVEIQEYSKPGARDKFFSKKPTAMTAHQQLLFQAKQSKKSSSLSALKSISGLLRDEIGEEQFQEMLKDIHR</sequence>
<name>A0ABT1FKC6_9BACT</name>
<evidence type="ECO:0000313" key="2">
    <source>
        <dbReference type="Proteomes" id="UP001204772"/>
    </source>
</evidence>
<keyword evidence="2" id="KW-1185">Reference proteome</keyword>
<organism evidence="1 2">
    <name type="scientific">Runella salmonicolor</name>
    <dbReference type="NCBI Taxonomy" id="2950278"/>
    <lineage>
        <taxon>Bacteria</taxon>
        <taxon>Pseudomonadati</taxon>
        <taxon>Bacteroidota</taxon>
        <taxon>Cytophagia</taxon>
        <taxon>Cytophagales</taxon>
        <taxon>Spirosomataceae</taxon>
        <taxon>Runella</taxon>
    </lineage>
</organism>
<dbReference type="EMBL" id="JAMZEL010000002">
    <property type="protein sequence ID" value="MCP1382209.1"/>
    <property type="molecule type" value="Genomic_DNA"/>
</dbReference>